<evidence type="ECO:0008006" key="3">
    <source>
        <dbReference type="Google" id="ProtNLM"/>
    </source>
</evidence>
<dbReference type="GO" id="GO:0003677">
    <property type="term" value="F:DNA binding"/>
    <property type="evidence" value="ECO:0007669"/>
    <property type="project" value="InterPro"/>
</dbReference>
<comment type="caution">
    <text evidence="1">The sequence shown here is derived from an EMBL/GenBank/DDBJ whole genome shotgun (WGS) entry which is preliminary data.</text>
</comment>
<dbReference type="AlphaFoldDB" id="A0A1E2V665"/>
<dbReference type="STRING" id="197479.BFW38_01085"/>
<dbReference type="Pfam" id="PF04364">
    <property type="entry name" value="DNA_pol3_chi"/>
    <property type="match status" value="1"/>
</dbReference>
<keyword evidence="2" id="KW-1185">Reference proteome</keyword>
<dbReference type="EMBL" id="MDTQ01000001">
    <property type="protein sequence ID" value="ODC02342.1"/>
    <property type="molecule type" value="Genomic_DNA"/>
</dbReference>
<accession>A0A1E2V665</accession>
<dbReference type="PANTHER" id="PTHR38767">
    <property type="entry name" value="DNA POLYMERASE III SUBUNIT CHI"/>
    <property type="match status" value="1"/>
</dbReference>
<dbReference type="GO" id="GO:0006260">
    <property type="term" value="P:DNA replication"/>
    <property type="evidence" value="ECO:0007669"/>
    <property type="project" value="InterPro"/>
</dbReference>
<dbReference type="PANTHER" id="PTHR38767:SF1">
    <property type="entry name" value="DNA POLYMERASE III SUBUNIT CHI"/>
    <property type="match status" value="1"/>
</dbReference>
<dbReference type="OrthoDB" id="5297568at2"/>
<evidence type="ECO:0000313" key="1">
    <source>
        <dbReference type="EMBL" id="ODC02342.1"/>
    </source>
</evidence>
<sequence>MTQIDFYTLADEQEAARLDFACRLIETIWRKGHQLYVFVDDDVAVAHLDELLWAFRADSFVPHARLDSQVQAPIHVGCDEAGGTHHDVLVNLAAQIPACFSRFERVTEIITADEQVLQNKREAWRFYRQRGYPLKHHDMRR</sequence>
<organism evidence="1 2">
    <name type="scientific">Terasakiispira papahanaumokuakeensis</name>
    <dbReference type="NCBI Taxonomy" id="197479"/>
    <lineage>
        <taxon>Bacteria</taxon>
        <taxon>Pseudomonadati</taxon>
        <taxon>Pseudomonadota</taxon>
        <taxon>Gammaproteobacteria</taxon>
        <taxon>Oceanospirillales</taxon>
        <taxon>Terasakiispira</taxon>
    </lineage>
</organism>
<dbReference type="SUPFAM" id="SSF102400">
    <property type="entry name" value="DNA polymerase III chi subunit"/>
    <property type="match status" value="1"/>
</dbReference>
<dbReference type="RefSeq" id="WP_068996726.1">
    <property type="nucleotide sequence ID" value="NZ_MDTQ01000001.1"/>
</dbReference>
<dbReference type="Gene3D" id="3.40.50.10110">
    <property type="entry name" value="DNA polymerase III subunit chi"/>
    <property type="match status" value="1"/>
</dbReference>
<dbReference type="GO" id="GO:0032298">
    <property type="term" value="P:positive regulation of DNA-templated DNA replication initiation"/>
    <property type="evidence" value="ECO:0007669"/>
    <property type="project" value="TreeGrafter"/>
</dbReference>
<proteinExistence type="predicted"/>
<dbReference type="InterPro" id="IPR036768">
    <property type="entry name" value="PolIII_chi_sf"/>
</dbReference>
<evidence type="ECO:0000313" key="2">
    <source>
        <dbReference type="Proteomes" id="UP000094291"/>
    </source>
</evidence>
<gene>
    <name evidence="1" type="ORF">BFW38_01085</name>
</gene>
<reference evidence="1 2" key="1">
    <citation type="submission" date="2016-08" db="EMBL/GenBank/DDBJ databases">
        <authorList>
            <person name="Seilhamer J.J."/>
        </authorList>
    </citation>
    <scope>NUCLEOTIDE SEQUENCE [LARGE SCALE GENOMIC DNA]</scope>
    <source>
        <strain evidence="1 2">PH27A</strain>
    </source>
</reference>
<dbReference type="InterPro" id="IPR007459">
    <property type="entry name" value="DNA_pol3_chi"/>
</dbReference>
<dbReference type="Proteomes" id="UP000094291">
    <property type="component" value="Unassembled WGS sequence"/>
</dbReference>
<dbReference type="GO" id="GO:0003887">
    <property type="term" value="F:DNA-directed DNA polymerase activity"/>
    <property type="evidence" value="ECO:0007669"/>
    <property type="project" value="InterPro"/>
</dbReference>
<name>A0A1E2V665_9GAMM</name>
<protein>
    <recommendedName>
        <fullName evidence="3">DNA polymerase III subunit chi</fullName>
    </recommendedName>
</protein>